<keyword evidence="2" id="KW-1185">Reference proteome</keyword>
<reference evidence="1" key="1">
    <citation type="submission" date="2019-04" db="EMBL/GenBank/DDBJ databases">
        <title>Microbes associate with the intestines of laboratory mice.</title>
        <authorList>
            <person name="Navarre W."/>
            <person name="Wong E."/>
            <person name="Huang K.C."/>
            <person name="Tropini C."/>
            <person name="Ng K."/>
            <person name="Yu B."/>
        </authorList>
    </citation>
    <scope>NUCLEOTIDE SEQUENCE</scope>
    <source>
        <strain evidence="1">NM86_A22</strain>
    </source>
</reference>
<proteinExistence type="predicted"/>
<dbReference type="Proteomes" id="UP000305401">
    <property type="component" value="Unassembled WGS sequence"/>
</dbReference>
<sequence length="99" mass="10926">MKRKSIHFLLLVFACILGVMTFSCNNEPADRGRSIANEVVSAIRQLETADRDSAIIKLSPSDNAGSVTVMPPDSLRKYDINIYVTDHDNSSDFMAGESF</sequence>
<feature type="non-terminal residue" evidence="1">
    <location>
        <position position="99"/>
    </location>
</feature>
<organism evidence="1 2">
    <name type="scientific">Muribaculum caecicola</name>
    <dbReference type="NCBI Taxonomy" id="3038144"/>
    <lineage>
        <taxon>Bacteria</taxon>
        <taxon>Pseudomonadati</taxon>
        <taxon>Bacteroidota</taxon>
        <taxon>Bacteroidia</taxon>
        <taxon>Bacteroidales</taxon>
        <taxon>Muribaculaceae</taxon>
        <taxon>Muribaculum</taxon>
    </lineage>
</organism>
<gene>
    <name evidence="1" type="ORF">E5990_10010</name>
</gene>
<name>A0AC61S3T5_9BACT</name>
<comment type="caution">
    <text evidence="1">The sequence shown here is derived from an EMBL/GenBank/DDBJ whole genome shotgun (WGS) entry which is preliminary data.</text>
</comment>
<protein>
    <submittedName>
        <fullName evidence="1">Uncharacterized protein</fullName>
    </submittedName>
</protein>
<dbReference type="EMBL" id="SSTG01000173">
    <property type="protein sequence ID" value="THG43842.1"/>
    <property type="molecule type" value="Genomic_DNA"/>
</dbReference>
<evidence type="ECO:0000313" key="2">
    <source>
        <dbReference type="Proteomes" id="UP000305401"/>
    </source>
</evidence>
<accession>A0AC61S3T5</accession>
<evidence type="ECO:0000313" key="1">
    <source>
        <dbReference type="EMBL" id="THG43842.1"/>
    </source>
</evidence>